<keyword evidence="3" id="KW-1185">Reference proteome</keyword>
<reference evidence="2 3" key="1">
    <citation type="submission" date="2017-04" db="EMBL/GenBank/DDBJ databases">
        <title>Draft genome sequence of Marssonina coronaria NL1: causal agent of apple blotch.</title>
        <authorList>
            <person name="Cheng Q."/>
        </authorList>
    </citation>
    <scope>NUCLEOTIDE SEQUENCE [LARGE SCALE GENOMIC DNA]</scope>
    <source>
        <strain evidence="2 3">NL1</strain>
    </source>
</reference>
<evidence type="ECO:0000313" key="3">
    <source>
        <dbReference type="Proteomes" id="UP000242519"/>
    </source>
</evidence>
<dbReference type="EMBL" id="MZNU01000345">
    <property type="protein sequence ID" value="OWO99686.1"/>
    <property type="molecule type" value="Genomic_DNA"/>
</dbReference>
<name>A0A218YVK1_9HELO</name>
<feature type="region of interest" description="Disordered" evidence="1">
    <location>
        <begin position="1"/>
        <end position="46"/>
    </location>
</feature>
<dbReference type="AlphaFoldDB" id="A0A218YVK1"/>
<comment type="caution">
    <text evidence="2">The sequence shown here is derived from an EMBL/GenBank/DDBJ whole genome shotgun (WGS) entry which is preliminary data.</text>
</comment>
<dbReference type="Proteomes" id="UP000242519">
    <property type="component" value="Unassembled WGS sequence"/>
</dbReference>
<organism evidence="2 3">
    <name type="scientific">Diplocarpon coronariae</name>
    <dbReference type="NCBI Taxonomy" id="2795749"/>
    <lineage>
        <taxon>Eukaryota</taxon>
        <taxon>Fungi</taxon>
        <taxon>Dikarya</taxon>
        <taxon>Ascomycota</taxon>
        <taxon>Pezizomycotina</taxon>
        <taxon>Leotiomycetes</taxon>
        <taxon>Helotiales</taxon>
        <taxon>Drepanopezizaceae</taxon>
        <taxon>Diplocarpon</taxon>
    </lineage>
</organism>
<protein>
    <submittedName>
        <fullName evidence="2">Uncharacterized protein</fullName>
    </submittedName>
</protein>
<gene>
    <name evidence="2" type="ORF">B2J93_9436</name>
</gene>
<sequence>MSLFEVARGEQQQQQQPPQQPGRAYSAPLLSTATPSPNRGCFPRCPPRRPGLGPSTWCALVLGRPGQGRVESPCSGRPTGRCHQLPFPLDSIVSSAGPRASRAPKLFLVLAAS</sequence>
<dbReference type="InParanoid" id="A0A218YVK1"/>
<accession>A0A218YVK1</accession>
<evidence type="ECO:0000313" key="2">
    <source>
        <dbReference type="EMBL" id="OWO99686.1"/>
    </source>
</evidence>
<evidence type="ECO:0000256" key="1">
    <source>
        <dbReference type="SAM" id="MobiDB-lite"/>
    </source>
</evidence>
<proteinExistence type="predicted"/>